<dbReference type="Pfam" id="PF00144">
    <property type="entry name" value="Beta-lactamase"/>
    <property type="match status" value="1"/>
</dbReference>
<protein>
    <recommendedName>
        <fullName evidence="2">Beta-lactamase-related domain-containing protein</fullName>
    </recommendedName>
</protein>
<keyword evidence="4" id="KW-1185">Reference proteome</keyword>
<proteinExistence type="predicted"/>
<reference evidence="3 4" key="1">
    <citation type="submission" date="2016-10" db="EMBL/GenBank/DDBJ databases">
        <title>Arsenicibacter rosenii gen. nov., sp. nov., an efficient arsenic-methylating bacterium isolated from an arsenic-contaminated paddy soil.</title>
        <authorList>
            <person name="Huang K."/>
        </authorList>
    </citation>
    <scope>NUCLEOTIDE SEQUENCE [LARGE SCALE GENOMIC DNA]</scope>
    <source>
        <strain evidence="3 4">SM-1</strain>
    </source>
</reference>
<name>A0A1S2VBX3_9BACT</name>
<dbReference type="OrthoDB" id="2247630at2"/>
<dbReference type="SUPFAM" id="SSF56601">
    <property type="entry name" value="beta-lactamase/transpeptidase-like"/>
    <property type="match status" value="1"/>
</dbReference>
<accession>A0A1S2VBX3</accession>
<dbReference type="InterPro" id="IPR001466">
    <property type="entry name" value="Beta-lactam-related"/>
</dbReference>
<dbReference type="PANTHER" id="PTHR43283:SF3">
    <property type="entry name" value="BETA-LACTAMASE FAMILY PROTEIN (AFU_ORTHOLOGUE AFUA_5G07500)"/>
    <property type="match status" value="1"/>
</dbReference>
<dbReference type="PROSITE" id="PS51257">
    <property type="entry name" value="PROKAR_LIPOPROTEIN"/>
    <property type="match status" value="1"/>
</dbReference>
<dbReference type="Proteomes" id="UP000181790">
    <property type="component" value="Unassembled WGS sequence"/>
</dbReference>
<evidence type="ECO:0000259" key="2">
    <source>
        <dbReference type="Pfam" id="PF00144"/>
    </source>
</evidence>
<comment type="caution">
    <text evidence="3">The sequence shown here is derived from an EMBL/GenBank/DDBJ whole genome shotgun (WGS) entry which is preliminary data.</text>
</comment>
<evidence type="ECO:0000256" key="1">
    <source>
        <dbReference type="SAM" id="SignalP"/>
    </source>
</evidence>
<gene>
    <name evidence="3" type="ORF">BLX24_25940</name>
</gene>
<feature type="signal peptide" evidence="1">
    <location>
        <begin position="1"/>
        <end position="18"/>
    </location>
</feature>
<dbReference type="PANTHER" id="PTHR43283">
    <property type="entry name" value="BETA-LACTAMASE-RELATED"/>
    <property type="match status" value="1"/>
</dbReference>
<dbReference type="Gene3D" id="3.40.710.10">
    <property type="entry name" value="DD-peptidase/beta-lactamase superfamily"/>
    <property type="match status" value="1"/>
</dbReference>
<dbReference type="InterPro" id="IPR050789">
    <property type="entry name" value="Diverse_Enzym_Activities"/>
</dbReference>
<evidence type="ECO:0000313" key="4">
    <source>
        <dbReference type="Proteomes" id="UP000181790"/>
    </source>
</evidence>
<feature type="chain" id="PRO_5010369937" description="Beta-lactamase-related domain-containing protein" evidence="1">
    <location>
        <begin position="19"/>
        <end position="359"/>
    </location>
</feature>
<dbReference type="EMBL" id="MORL01000026">
    <property type="protein sequence ID" value="OIN56241.1"/>
    <property type="molecule type" value="Genomic_DNA"/>
</dbReference>
<keyword evidence="1" id="KW-0732">Signal</keyword>
<feature type="domain" description="Beta-lactamase-related" evidence="2">
    <location>
        <begin position="53"/>
        <end position="333"/>
    </location>
</feature>
<dbReference type="AlphaFoldDB" id="A0A1S2VBX3"/>
<dbReference type="InterPro" id="IPR012338">
    <property type="entry name" value="Beta-lactam/transpept-like"/>
</dbReference>
<organism evidence="3 4">
    <name type="scientific">Arsenicibacter rosenii</name>
    <dbReference type="NCBI Taxonomy" id="1750698"/>
    <lineage>
        <taxon>Bacteria</taxon>
        <taxon>Pseudomonadati</taxon>
        <taxon>Bacteroidota</taxon>
        <taxon>Cytophagia</taxon>
        <taxon>Cytophagales</taxon>
        <taxon>Spirosomataceae</taxon>
        <taxon>Arsenicibacter</taxon>
    </lineage>
</organism>
<evidence type="ECO:0000313" key="3">
    <source>
        <dbReference type="EMBL" id="OIN56241.1"/>
    </source>
</evidence>
<sequence length="359" mass="39132">MMRQLTVFTLFAGLLSMACTTGLPPAGPQTAYDFSAIDRIMRDSVSTIYNGNAVIMITIDGKPAYVRSYGNLTPTTRRPIASNSKWLTGAVLLSLVDDGKLSLSDTVGRFLPVFSRYGKGGITIRQLLSHTSGFPGNSEQRYELIKYRNSTLAAIADSIAMRVPLKYKPGSTFEYGGVSMQVAGRIAEVVTGKAWEALFQEKIAGPCQMRDTDYGQLSNPALAGSVRSTASDYTNFLIMLVNGGMFNGKRVLSEPSVLAMQQNQSGNVVTGHSPYPDKPPFNPYHNEVIRYGIGCWRDVVAPGDRAEEVSSPGLFGAHPWIVPSKKLTGYIFTFQLNAGYTLSRATSLRIRSLVREAVK</sequence>